<protein>
    <recommendedName>
        <fullName evidence="2">DUF7743 domain-containing protein</fullName>
    </recommendedName>
</protein>
<evidence type="ECO:0000313" key="4">
    <source>
        <dbReference type="Proteomes" id="UP000695562"/>
    </source>
</evidence>
<dbReference type="InterPro" id="IPR056645">
    <property type="entry name" value="DUF7743"/>
</dbReference>
<keyword evidence="4" id="KW-1185">Reference proteome</keyword>
<evidence type="ECO:0000259" key="2">
    <source>
        <dbReference type="Pfam" id="PF24893"/>
    </source>
</evidence>
<dbReference type="AlphaFoldDB" id="A0A8J4V2Y4"/>
<feature type="signal peptide" evidence="1">
    <location>
        <begin position="1"/>
        <end position="24"/>
    </location>
</feature>
<organism evidence="3 4">
    <name type="scientific">Polysphondylium violaceum</name>
    <dbReference type="NCBI Taxonomy" id="133409"/>
    <lineage>
        <taxon>Eukaryota</taxon>
        <taxon>Amoebozoa</taxon>
        <taxon>Evosea</taxon>
        <taxon>Eumycetozoa</taxon>
        <taxon>Dictyostelia</taxon>
        <taxon>Dictyosteliales</taxon>
        <taxon>Dictyosteliaceae</taxon>
        <taxon>Polysphondylium</taxon>
    </lineage>
</organism>
<feature type="non-terminal residue" evidence="3">
    <location>
        <position position="1"/>
    </location>
</feature>
<gene>
    <name evidence="3" type="ORF">CYY_009439</name>
</gene>
<evidence type="ECO:0000313" key="3">
    <source>
        <dbReference type="EMBL" id="KAF2069239.1"/>
    </source>
</evidence>
<sequence length="533" mass="59718">MLCYNQFVLFFVLVLGLLVGQSVGTIELQDLSDVNFNSRYGTYDGADPTKVNCFKIFTYLITDPQATSEITLLSVSANIIPKPLFRNFTTLLLQVDFSLSNQESNNFLFTVGSGSSQPYLFNSPCIGAPTTFEIELYNQTYPRTRYYLEPKTDTTFDFTFKVKSFTNPQYSPNLEIISNNTCYYPYVTQSAPNIYTLSLVYTCRLSDIDPNDNILISVGVFNANSLTNTFVLNSYLKASKTPMASIGLNSVQLYPRRLDNSSFYDQLHCYNIVYNYGFDLPILSQLFNGEELISGALVMKSESTFVFYHPSLQVSLGPNQFQLSAYAGSNSPVNDSISFSYFGPTNRPIAGFINPLLESEFDILSFAIDSDCTWQCDNLLFSFDTGGYNLISGFWPYGATRGHTLSKNYTVDMFISPYIAKKVFVGLAGATLISKDLNTETPDTVAPLVTSLKIISIPNSPFDIVRMIITDDISGFSKLLGLGDYRNLVQGSILNGEYDFLVQTNQFSPFSTTTQYLYDFAFNPKEHTLKNYV</sequence>
<feature type="domain" description="DUF7743" evidence="2">
    <location>
        <begin position="441"/>
        <end position="526"/>
    </location>
</feature>
<dbReference type="Pfam" id="PF24893">
    <property type="entry name" value="DUF7743"/>
    <property type="match status" value="1"/>
</dbReference>
<accession>A0A8J4V2Y4</accession>
<reference evidence="3" key="1">
    <citation type="submission" date="2020-01" db="EMBL/GenBank/DDBJ databases">
        <title>Development of genomics and gene disruption for Polysphondylium violaceum indicates a role for the polyketide synthase stlB in stalk morphogenesis.</title>
        <authorList>
            <person name="Narita B."/>
            <person name="Kawabe Y."/>
            <person name="Kin K."/>
            <person name="Saito T."/>
            <person name="Gibbs R."/>
            <person name="Kuspa A."/>
            <person name="Muzny D."/>
            <person name="Queller D."/>
            <person name="Richards S."/>
            <person name="Strassman J."/>
            <person name="Sucgang R."/>
            <person name="Worley K."/>
            <person name="Schaap P."/>
        </authorList>
    </citation>
    <scope>NUCLEOTIDE SEQUENCE</scope>
    <source>
        <strain evidence="3">QSvi11</strain>
    </source>
</reference>
<dbReference type="Proteomes" id="UP000695562">
    <property type="component" value="Unassembled WGS sequence"/>
</dbReference>
<dbReference type="EMBL" id="AJWJ01000709">
    <property type="protein sequence ID" value="KAF2069239.1"/>
    <property type="molecule type" value="Genomic_DNA"/>
</dbReference>
<proteinExistence type="predicted"/>
<evidence type="ECO:0000256" key="1">
    <source>
        <dbReference type="SAM" id="SignalP"/>
    </source>
</evidence>
<comment type="caution">
    <text evidence="3">The sequence shown here is derived from an EMBL/GenBank/DDBJ whole genome shotgun (WGS) entry which is preliminary data.</text>
</comment>
<feature type="chain" id="PRO_5035310586" description="DUF7743 domain-containing protein" evidence="1">
    <location>
        <begin position="25"/>
        <end position="533"/>
    </location>
</feature>
<name>A0A8J4V2Y4_9MYCE</name>
<keyword evidence="1" id="KW-0732">Signal</keyword>